<evidence type="ECO:0000256" key="5">
    <source>
        <dbReference type="ARBA" id="ARBA00022692"/>
    </source>
</evidence>
<evidence type="ECO:0000256" key="6">
    <source>
        <dbReference type="ARBA" id="ARBA00022792"/>
    </source>
</evidence>
<dbReference type="STRING" id="3076.A0A2P6TTF9"/>
<comment type="similarity">
    <text evidence="2">Belongs to the UQCRQ/QCR8 family.</text>
</comment>
<evidence type="ECO:0000256" key="2">
    <source>
        <dbReference type="ARBA" id="ARBA00007668"/>
    </source>
</evidence>
<dbReference type="PANTHER" id="PTHR34559:SF1">
    <property type="entry name" value="OS06G0175900 PROTEIN"/>
    <property type="match status" value="1"/>
</dbReference>
<evidence type="ECO:0000256" key="3">
    <source>
        <dbReference type="ARBA" id="ARBA00022448"/>
    </source>
</evidence>
<keyword evidence="12" id="KW-1185">Reference proteome</keyword>
<accession>A0A2P6TTF9</accession>
<proteinExistence type="inferred from homology"/>
<evidence type="ECO:0000313" key="11">
    <source>
        <dbReference type="EMBL" id="PRW57324.1"/>
    </source>
</evidence>
<gene>
    <name evidence="11" type="ORF">C2E21_3885</name>
</gene>
<keyword evidence="10" id="KW-0472">Membrane</keyword>
<keyword evidence="6" id="KW-0999">Mitochondrion inner membrane</keyword>
<dbReference type="EMBL" id="LHPG02000007">
    <property type="protein sequence ID" value="PRW57324.1"/>
    <property type="molecule type" value="Genomic_DNA"/>
</dbReference>
<reference evidence="11 12" key="1">
    <citation type="journal article" date="2018" name="Plant J.">
        <title>Genome sequences of Chlorella sorokiniana UTEX 1602 and Micractinium conductrix SAG 241.80: implications to maltose excretion by a green alga.</title>
        <authorList>
            <person name="Arriola M.B."/>
            <person name="Velmurugan N."/>
            <person name="Zhang Y."/>
            <person name="Plunkett M.H."/>
            <person name="Hondzo H."/>
            <person name="Barney B.M."/>
        </authorList>
    </citation>
    <scope>NUCLEOTIDE SEQUENCE [LARGE SCALE GENOMIC DNA]</scope>
    <source>
        <strain evidence="12">UTEX 1602</strain>
    </source>
</reference>
<dbReference type="PANTHER" id="PTHR34559">
    <property type="entry name" value="CYTOCHROME B-C1 COMPLEX SUBUNIT 8"/>
    <property type="match status" value="1"/>
</dbReference>
<evidence type="ECO:0000256" key="10">
    <source>
        <dbReference type="ARBA" id="ARBA00023136"/>
    </source>
</evidence>
<evidence type="ECO:0000256" key="1">
    <source>
        <dbReference type="ARBA" id="ARBA00004434"/>
    </source>
</evidence>
<dbReference type="OrthoDB" id="1841852at2759"/>
<comment type="caution">
    <text evidence="11">The sequence shown here is derived from an EMBL/GenBank/DDBJ whole genome shotgun (WGS) entry which is preliminary data.</text>
</comment>
<keyword evidence="9" id="KW-0496">Mitochondrion</keyword>
<dbReference type="InterPro" id="IPR020101">
    <property type="entry name" value="Cyt_b-c1_8-plants"/>
</dbReference>
<dbReference type="InterPro" id="IPR036642">
    <property type="entry name" value="Cyt_bc1_su8_sf"/>
</dbReference>
<evidence type="ECO:0000256" key="9">
    <source>
        <dbReference type="ARBA" id="ARBA00023128"/>
    </source>
</evidence>
<keyword evidence="8" id="KW-1133">Transmembrane helix</keyword>
<sequence length="72" mass="8391">MGKVPIRLREVVYTLSPFQQSVMNGLWKDLPHKAAHHMHNLRDAVLFCVAPIAGIAYYCADFKEKEKLHHRY</sequence>
<dbReference type="Gene3D" id="1.20.5.210">
    <property type="entry name" value="Cytochrome b-c1 complex subunit 8"/>
    <property type="match status" value="1"/>
</dbReference>
<name>A0A2P6TTF9_CHLSO</name>
<evidence type="ECO:0000313" key="12">
    <source>
        <dbReference type="Proteomes" id="UP000239899"/>
    </source>
</evidence>
<dbReference type="AlphaFoldDB" id="A0A2P6TTF9"/>
<protein>
    <submittedName>
        <fullName evidence="11">Cytochrome b-c1 complex subunit 8</fullName>
    </submittedName>
</protein>
<dbReference type="Pfam" id="PF10890">
    <property type="entry name" value="Cyt_b-c1_8"/>
    <property type="match status" value="1"/>
</dbReference>
<dbReference type="GO" id="GO:0045275">
    <property type="term" value="C:respiratory chain complex III"/>
    <property type="evidence" value="ECO:0007669"/>
    <property type="project" value="InterPro"/>
</dbReference>
<evidence type="ECO:0000256" key="8">
    <source>
        <dbReference type="ARBA" id="ARBA00022989"/>
    </source>
</evidence>
<organism evidence="11 12">
    <name type="scientific">Chlorella sorokiniana</name>
    <name type="common">Freshwater green alga</name>
    <dbReference type="NCBI Taxonomy" id="3076"/>
    <lineage>
        <taxon>Eukaryota</taxon>
        <taxon>Viridiplantae</taxon>
        <taxon>Chlorophyta</taxon>
        <taxon>core chlorophytes</taxon>
        <taxon>Trebouxiophyceae</taxon>
        <taxon>Chlorellales</taxon>
        <taxon>Chlorellaceae</taxon>
        <taxon>Chlorella clade</taxon>
        <taxon>Chlorella</taxon>
    </lineage>
</organism>
<evidence type="ECO:0000256" key="4">
    <source>
        <dbReference type="ARBA" id="ARBA00022660"/>
    </source>
</evidence>
<keyword evidence="7" id="KW-0249">Electron transport</keyword>
<comment type="subcellular location">
    <subcellularLocation>
        <location evidence="1">Mitochondrion inner membrane</location>
        <topology evidence="1">Single-pass membrane protein</topology>
    </subcellularLocation>
</comment>
<dbReference type="GO" id="GO:0005743">
    <property type="term" value="C:mitochondrial inner membrane"/>
    <property type="evidence" value="ECO:0007669"/>
    <property type="project" value="UniProtKB-SubCell"/>
</dbReference>
<keyword evidence="4" id="KW-0679">Respiratory chain</keyword>
<dbReference type="Proteomes" id="UP000239899">
    <property type="component" value="Unassembled WGS sequence"/>
</dbReference>
<dbReference type="SUPFAM" id="SSF81508">
    <property type="entry name" value="Ubiquinone-binding protein QP-C of cytochrome bc1 complex (Ubiquinol-cytochrome c reductase)"/>
    <property type="match status" value="1"/>
</dbReference>
<dbReference type="GO" id="GO:0006122">
    <property type="term" value="P:mitochondrial electron transport, ubiquinol to cytochrome c"/>
    <property type="evidence" value="ECO:0007669"/>
    <property type="project" value="InterPro"/>
</dbReference>
<evidence type="ECO:0000256" key="7">
    <source>
        <dbReference type="ARBA" id="ARBA00022982"/>
    </source>
</evidence>
<keyword evidence="3" id="KW-0813">Transport</keyword>
<keyword evidence="5" id="KW-0812">Transmembrane</keyword>